<proteinExistence type="predicted"/>
<gene>
    <name evidence="1" type="ORF">JTE90_015463</name>
</gene>
<dbReference type="Proteomes" id="UP000827092">
    <property type="component" value="Unassembled WGS sequence"/>
</dbReference>
<accession>A0AAV6UD70</accession>
<protein>
    <submittedName>
        <fullName evidence="1">Uncharacterized protein</fullName>
    </submittedName>
</protein>
<evidence type="ECO:0000313" key="2">
    <source>
        <dbReference type="Proteomes" id="UP000827092"/>
    </source>
</evidence>
<dbReference type="EMBL" id="JAFNEN010000515">
    <property type="protein sequence ID" value="KAG8181445.1"/>
    <property type="molecule type" value="Genomic_DNA"/>
</dbReference>
<comment type="caution">
    <text evidence="1">The sequence shown here is derived from an EMBL/GenBank/DDBJ whole genome shotgun (WGS) entry which is preliminary data.</text>
</comment>
<evidence type="ECO:0000313" key="1">
    <source>
        <dbReference type="EMBL" id="KAG8181445.1"/>
    </source>
</evidence>
<name>A0AAV6UD70_9ARAC</name>
<dbReference type="AlphaFoldDB" id="A0AAV6UD70"/>
<keyword evidence="2" id="KW-1185">Reference proteome</keyword>
<sequence>MVTCVLFAVVSMDNTDADPSKKSAPSPLWKNCPGKALPQEHPLAARESVIRLQMTMREDVCVSTDMRGCVRRIPSHSYLLCQLPPCCDVEECERRNQDYSDFVLTAFTQFKPPKYIKDHDHNLDRGHDFRIMDLDVSKSRPHREKEHSVLMEHDQLMIRSD</sequence>
<organism evidence="1 2">
    <name type="scientific">Oedothorax gibbosus</name>
    <dbReference type="NCBI Taxonomy" id="931172"/>
    <lineage>
        <taxon>Eukaryota</taxon>
        <taxon>Metazoa</taxon>
        <taxon>Ecdysozoa</taxon>
        <taxon>Arthropoda</taxon>
        <taxon>Chelicerata</taxon>
        <taxon>Arachnida</taxon>
        <taxon>Araneae</taxon>
        <taxon>Araneomorphae</taxon>
        <taxon>Entelegynae</taxon>
        <taxon>Araneoidea</taxon>
        <taxon>Linyphiidae</taxon>
        <taxon>Erigoninae</taxon>
        <taxon>Oedothorax</taxon>
    </lineage>
</organism>
<reference evidence="1 2" key="1">
    <citation type="journal article" date="2022" name="Nat. Ecol. Evol.">
        <title>A masculinizing supergene underlies an exaggerated male reproductive morph in a spider.</title>
        <authorList>
            <person name="Hendrickx F."/>
            <person name="De Corte Z."/>
            <person name="Sonet G."/>
            <person name="Van Belleghem S.M."/>
            <person name="Kostlbacher S."/>
            <person name="Vangestel C."/>
        </authorList>
    </citation>
    <scope>NUCLEOTIDE SEQUENCE [LARGE SCALE GENOMIC DNA]</scope>
    <source>
        <strain evidence="1">W744_W776</strain>
    </source>
</reference>